<evidence type="ECO:0000256" key="3">
    <source>
        <dbReference type="ARBA" id="ARBA00022989"/>
    </source>
</evidence>
<feature type="region of interest" description="Disordered" evidence="5">
    <location>
        <begin position="84"/>
        <end position="106"/>
    </location>
</feature>
<evidence type="ECO:0000259" key="7">
    <source>
        <dbReference type="Pfam" id="PF06305"/>
    </source>
</evidence>
<evidence type="ECO:0000256" key="4">
    <source>
        <dbReference type="ARBA" id="ARBA00023136"/>
    </source>
</evidence>
<keyword evidence="4 6" id="KW-0472">Membrane</keyword>
<keyword evidence="1" id="KW-1003">Cell membrane</keyword>
<evidence type="ECO:0000256" key="5">
    <source>
        <dbReference type="SAM" id="MobiDB-lite"/>
    </source>
</evidence>
<name>A0A3B0SQD8_9ZZZZ</name>
<feature type="compositionally biased region" description="Polar residues" evidence="5">
    <location>
        <begin position="93"/>
        <end position="106"/>
    </location>
</feature>
<feature type="domain" description="Lipopolysaccharide assembly protein A" evidence="7">
    <location>
        <begin position="37"/>
        <end position="86"/>
    </location>
</feature>
<evidence type="ECO:0000313" key="8">
    <source>
        <dbReference type="EMBL" id="VAW06680.1"/>
    </source>
</evidence>
<accession>A0A3B0SQD8</accession>
<dbReference type="AlphaFoldDB" id="A0A3B0SQD8"/>
<dbReference type="GO" id="GO:0005886">
    <property type="term" value="C:plasma membrane"/>
    <property type="evidence" value="ECO:0007669"/>
    <property type="project" value="InterPro"/>
</dbReference>
<evidence type="ECO:0000256" key="2">
    <source>
        <dbReference type="ARBA" id="ARBA00022692"/>
    </source>
</evidence>
<protein>
    <recommendedName>
        <fullName evidence="7">Lipopolysaccharide assembly protein A domain-containing protein</fullName>
    </recommendedName>
</protein>
<keyword evidence="3 6" id="KW-1133">Transmembrane helix</keyword>
<feature type="transmembrane region" description="Helical" evidence="6">
    <location>
        <begin position="42"/>
        <end position="63"/>
    </location>
</feature>
<proteinExistence type="predicted"/>
<feature type="transmembrane region" description="Helical" evidence="6">
    <location>
        <begin position="5"/>
        <end position="22"/>
    </location>
</feature>
<keyword evidence="2 6" id="KW-0812">Transmembrane</keyword>
<dbReference type="Pfam" id="PF06305">
    <property type="entry name" value="LapA_dom"/>
    <property type="match status" value="1"/>
</dbReference>
<evidence type="ECO:0000256" key="1">
    <source>
        <dbReference type="ARBA" id="ARBA00022475"/>
    </source>
</evidence>
<sequence>MRIIYLAAFIIFTIFCVIVGISNRTIISFSLQPLPLVWDMPLYYLLFAGIFIGLAAGSMVVIGKSIRQAAETRKQVRKIRDLERQIQELKPPETTQAPDPDNGKNS</sequence>
<dbReference type="InterPro" id="IPR010445">
    <property type="entry name" value="LapA_dom"/>
</dbReference>
<organism evidence="8">
    <name type="scientific">hydrothermal vent metagenome</name>
    <dbReference type="NCBI Taxonomy" id="652676"/>
    <lineage>
        <taxon>unclassified sequences</taxon>
        <taxon>metagenomes</taxon>
        <taxon>ecological metagenomes</taxon>
    </lineage>
</organism>
<reference evidence="8" key="1">
    <citation type="submission" date="2018-06" db="EMBL/GenBank/DDBJ databases">
        <authorList>
            <person name="Zhirakovskaya E."/>
        </authorList>
    </citation>
    <scope>NUCLEOTIDE SEQUENCE</scope>
</reference>
<evidence type="ECO:0000256" key="6">
    <source>
        <dbReference type="SAM" id="Phobius"/>
    </source>
</evidence>
<gene>
    <name evidence="8" type="ORF">MNBD_ALPHA01-2426</name>
</gene>
<dbReference type="EMBL" id="UOEJ01000250">
    <property type="protein sequence ID" value="VAW06680.1"/>
    <property type="molecule type" value="Genomic_DNA"/>
</dbReference>